<dbReference type="EMBL" id="NKXS01005985">
    <property type="protein sequence ID" value="PIN02301.1"/>
    <property type="molecule type" value="Genomic_DNA"/>
</dbReference>
<keyword evidence="1" id="KW-1133">Transmembrane helix</keyword>
<sequence>MSTHTPNLWVILSQTSHVIRAHTLHFLALSALFIFPISIWSIIYPFLLQPNSVNSDYDRYLFIFTADPQTYPAGKSQLLFSILNALLLLIFSFCATTSITFTTFQVFHGRPVSFISSLKSILVSFFPLLATRLLIQIILGLVIFAFVILMLLSYNALVLLGFVVDYDSEYLLVFVILLSALLLVPLVYLQVEWCLSTAVVVVESEWGLVPLKRSSYLVKGLRRIALSLMIFVGTLVGLSWFWYSNLLDGIRRGQISWWFFLLQMAVYAGFLTILSLYSFVANTILFVYCKDFHGELAFEVDEKLGLEYVRLPSDDGVDSSVVNIV</sequence>
<evidence type="ECO:0008006" key="4">
    <source>
        <dbReference type="Google" id="ProtNLM"/>
    </source>
</evidence>
<keyword evidence="1" id="KW-0812">Transmembrane</keyword>
<gene>
    <name evidence="2" type="ORF">CDL12_25187</name>
</gene>
<comment type="caution">
    <text evidence="2">The sequence shown here is derived from an EMBL/GenBank/DDBJ whole genome shotgun (WGS) entry which is preliminary data.</text>
</comment>
<proteinExistence type="predicted"/>
<dbReference type="OrthoDB" id="1934322at2759"/>
<feature type="transmembrane region" description="Helical" evidence="1">
    <location>
        <begin position="224"/>
        <end position="243"/>
    </location>
</feature>
<protein>
    <recommendedName>
        <fullName evidence="4">Transmembrane protein</fullName>
    </recommendedName>
</protein>
<dbReference type="AlphaFoldDB" id="A0A2G9GAI1"/>
<dbReference type="PANTHER" id="PTHR33133">
    <property type="entry name" value="OS08G0107100 PROTEIN-RELATED"/>
    <property type="match status" value="1"/>
</dbReference>
<feature type="transmembrane region" description="Helical" evidence="1">
    <location>
        <begin position="137"/>
        <end position="164"/>
    </location>
</feature>
<evidence type="ECO:0000313" key="3">
    <source>
        <dbReference type="Proteomes" id="UP000231279"/>
    </source>
</evidence>
<feature type="transmembrane region" description="Helical" evidence="1">
    <location>
        <begin position="111"/>
        <end position="130"/>
    </location>
</feature>
<reference evidence="3" key="1">
    <citation type="journal article" date="2018" name="Gigascience">
        <title>Genome assembly of the Pink Ipe (Handroanthus impetiginosus, Bignoniaceae), a highly valued, ecologically keystone Neotropical timber forest tree.</title>
        <authorList>
            <person name="Silva-Junior O.B."/>
            <person name="Grattapaglia D."/>
            <person name="Novaes E."/>
            <person name="Collevatti R.G."/>
        </authorList>
    </citation>
    <scope>NUCLEOTIDE SEQUENCE [LARGE SCALE GENOMIC DNA]</scope>
    <source>
        <strain evidence="3">cv. UFG-1</strain>
    </source>
</reference>
<evidence type="ECO:0000313" key="2">
    <source>
        <dbReference type="EMBL" id="PIN02301.1"/>
    </source>
</evidence>
<feature type="transmembrane region" description="Helical" evidence="1">
    <location>
        <begin position="170"/>
        <end position="189"/>
    </location>
</feature>
<name>A0A2G9GAI1_9LAMI</name>
<dbReference type="PANTHER" id="PTHR33133:SF7">
    <property type="entry name" value="F26K24.10 PROTEIN-RELATED"/>
    <property type="match status" value="1"/>
</dbReference>
<feature type="transmembrane region" description="Helical" evidence="1">
    <location>
        <begin position="78"/>
        <end position="99"/>
    </location>
</feature>
<organism evidence="2 3">
    <name type="scientific">Handroanthus impetiginosus</name>
    <dbReference type="NCBI Taxonomy" id="429701"/>
    <lineage>
        <taxon>Eukaryota</taxon>
        <taxon>Viridiplantae</taxon>
        <taxon>Streptophyta</taxon>
        <taxon>Embryophyta</taxon>
        <taxon>Tracheophyta</taxon>
        <taxon>Spermatophyta</taxon>
        <taxon>Magnoliopsida</taxon>
        <taxon>eudicotyledons</taxon>
        <taxon>Gunneridae</taxon>
        <taxon>Pentapetalae</taxon>
        <taxon>asterids</taxon>
        <taxon>lamiids</taxon>
        <taxon>Lamiales</taxon>
        <taxon>Bignoniaceae</taxon>
        <taxon>Crescentiina</taxon>
        <taxon>Tabebuia alliance</taxon>
        <taxon>Handroanthus</taxon>
    </lineage>
</organism>
<keyword evidence="3" id="KW-1185">Reference proteome</keyword>
<feature type="transmembrane region" description="Helical" evidence="1">
    <location>
        <begin position="26"/>
        <end position="47"/>
    </location>
</feature>
<dbReference type="Proteomes" id="UP000231279">
    <property type="component" value="Unassembled WGS sequence"/>
</dbReference>
<keyword evidence="1" id="KW-0472">Membrane</keyword>
<accession>A0A2G9GAI1</accession>
<feature type="transmembrane region" description="Helical" evidence="1">
    <location>
        <begin position="255"/>
        <end position="280"/>
    </location>
</feature>
<evidence type="ECO:0000256" key="1">
    <source>
        <dbReference type="SAM" id="Phobius"/>
    </source>
</evidence>
<dbReference type="STRING" id="429701.A0A2G9GAI1"/>